<dbReference type="STRING" id="1141098.A0A1Y2DAS0"/>
<evidence type="ECO:0000256" key="10">
    <source>
        <dbReference type="ARBA" id="ARBA00023326"/>
    </source>
</evidence>
<comment type="similarity">
    <text evidence="2 13">Belongs to the glycosyl hydrolase 5 (cellulase A) family.</text>
</comment>
<feature type="signal peptide" evidence="14">
    <location>
        <begin position="1"/>
        <end position="20"/>
    </location>
</feature>
<dbReference type="GeneID" id="63777659"/>
<dbReference type="GO" id="GO:0030245">
    <property type="term" value="P:cellulose catabolic process"/>
    <property type="evidence" value="ECO:0007669"/>
    <property type="project" value="UniProtKB-KW"/>
</dbReference>
<evidence type="ECO:0000256" key="4">
    <source>
        <dbReference type="ARBA" id="ARBA00022729"/>
    </source>
</evidence>
<dbReference type="PROSITE" id="PS51164">
    <property type="entry name" value="CBM1_2"/>
    <property type="match status" value="1"/>
</dbReference>
<dbReference type="InterPro" id="IPR018087">
    <property type="entry name" value="Glyco_hydro_5_CS"/>
</dbReference>
<evidence type="ECO:0000256" key="9">
    <source>
        <dbReference type="ARBA" id="ARBA00023295"/>
    </source>
</evidence>
<feature type="domain" description="CBM1" evidence="15">
    <location>
        <begin position="18"/>
        <end position="54"/>
    </location>
</feature>
<sequence>MPCLSATAAALTVANVATQAAIYAQCGGTNWTGATECVSGATCVVQNPFYSQCVASSDASAFPSSMPALMTSVSQAPVFSSSMPVAPTISVPSVSHAASSVSMSIASSSAPVVATTSAAAELSSAVASTVAAVIETTSSTSVASTTSAAAASTASSTASGLTKFAGINIAGFDFGCSTDGTCTVSGSQGPITSTNNGTAQMVHFVNDDNLNIFRLSVGWQYLTNDVVGGDLDATNFANYDVLMQACLATGSHCAIDIHNYARWNGEIIGQGGPTNDEFTALWTSLATKYASETKVIFGVMNEPHDVTVSTWAETVQAAVTAIRNAGATSQYITLPGSDYQSAGSFISDGSAAALLGITNPDGTTTNLIFDVHKYLDSDNSGTSTECVTNNIDDAFSPLATWLRKEGRMAILTETGGGNVASCEKYVCEEIAYLNANSDVYLGYIGWAAGGFDDTYALDLTPTGADFSTDTALAAKCFAR</sequence>
<comment type="function">
    <text evidence="11">Endoglucanase (EG) that cleaves the internal beta-1,4-glucosidic bonds in cellulose. The degradation of cellulose involves an interplay between different cellulolytic enzymes. Hydrolysis starts with EGs, which cut internal glycosidic linkages to reduce the polymerization degree of the substrate and creates new chain ends for exocellobiohydrolases (CBHs). The CBH release the disaccharide cellobiose from the non-reducing end of the cellulose polymer chain. Finally, beta-1,4-glucosidases hydrolyze the cellobiose and other short cello-oligosaccharides into glucose units.</text>
</comment>
<dbReference type="PANTHER" id="PTHR34142:SF5">
    <property type="entry name" value="CBM1 DOMAIN-CONTAINING PROTEIN"/>
    <property type="match status" value="1"/>
</dbReference>
<dbReference type="InterPro" id="IPR001547">
    <property type="entry name" value="Glyco_hydro_5"/>
</dbReference>
<evidence type="ECO:0000256" key="6">
    <source>
        <dbReference type="ARBA" id="ARBA00023001"/>
    </source>
</evidence>
<dbReference type="InterPro" id="IPR017853">
    <property type="entry name" value="GH"/>
</dbReference>
<comment type="catalytic activity">
    <reaction evidence="1">
        <text>Endohydrolysis of (1-&gt;4)-beta-D-glucosidic linkages in cellulose, lichenin and cereal beta-D-glucans.</text>
        <dbReference type="EC" id="3.2.1.4"/>
    </reaction>
</comment>
<dbReference type="Proteomes" id="UP000193689">
    <property type="component" value="Unassembled WGS sequence"/>
</dbReference>
<keyword evidence="17" id="KW-1185">Reference proteome</keyword>
<evidence type="ECO:0000256" key="11">
    <source>
        <dbReference type="ARBA" id="ARBA00059691"/>
    </source>
</evidence>
<dbReference type="EC" id="3.2.1.4" evidence="3"/>
<evidence type="ECO:0000256" key="14">
    <source>
        <dbReference type="SAM" id="SignalP"/>
    </source>
</evidence>
<dbReference type="PANTHER" id="PTHR34142">
    <property type="entry name" value="ENDO-BETA-1,4-GLUCANASE A"/>
    <property type="match status" value="1"/>
</dbReference>
<evidence type="ECO:0000313" key="17">
    <source>
        <dbReference type="Proteomes" id="UP000193689"/>
    </source>
</evidence>
<dbReference type="FunFam" id="3.20.20.80:FF:000124">
    <property type="entry name" value="Exported cellulase"/>
    <property type="match status" value="1"/>
</dbReference>
<gene>
    <name evidence="16" type="ORF">BCR38DRAFT_451191</name>
</gene>
<dbReference type="Pfam" id="PF00734">
    <property type="entry name" value="CBM_1"/>
    <property type="match status" value="1"/>
</dbReference>
<keyword evidence="7" id="KW-0119">Carbohydrate metabolism</keyword>
<feature type="chain" id="PRO_5013028208" description="Endoglucanase EG-II" evidence="14">
    <location>
        <begin position="21"/>
        <end position="479"/>
    </location>
</feature>
<evidence type="ECO:0000256" key="12">
    <source>
        <dbReference type="ARBA" id="ARBA00074271"/>
    </source>
</evidence>
<dbReference type="RefSeq" id="XP_040710088.1">
    <property type="nucleotide sequence ID" value="XM_040861447.1"/>
</dbReference>
<comment type="caution">
    <text evidence="16">The sequence shown here is derived from an EMBL/GenBank/DDBJ whole genome shotgun (WGS) entry which is preliminary data.</text>
</comment>
<dbReference type="GO" id="GO:0005576">
    <property type="term" value="C:extracellular region"/>
    <property type="evidence" value="ECO:0007669"/>
    <property type="project" value="InterPro"/>
</dbReference>
<evidence type="ECO:0000259" key="15">
    <source>
        <dbReference type="PROSITE" id="PS51164"/>
    </source>
</evidence>
<dbReference type="OrthoDB" id="5823761at2759"/>
<keyword evidence="8" id="KW-0873">Pyrrolidone carboxylic acid</keyword>
<dbReference type="InterPro" id="IPR000254">
    <property type="entry name" value="CBD"/>
</dbReference>
<proteinExistence type="inferred from homology"/>
<dbReference type="EMBL" id="MCFJ01000023">
    <property type="protein sequence ID" value="ORY56371.1"/>
    <property type="molecule type" value="Genomic_DNA"/>
</dbReference>
<organism evidence="16 17">
    <name type="scientific">Pseudomassariella vexata</name>
    <dbReference type="NCBI Taxonomy" id="1141098"/>
    <lineage>
        <taxon>Eukaryota</taxon>
        <taxon>Fungi</taxon>
        <taxon>Dikarya</taxon>
        <taxon>Ascomycota</taxon>
        <taxon>Pezizomycotina</taxon>
        <taxon>Sordariomycetes</taxon>
        <taxon>Xylariomycetidae</taxon>
        <taxon>Amphisphaeriales</taxon>
        <taxon>Pseudomassariaceae</taxon>
        <taxon>Pseudomassariella</taxon>
    </lineage>
</organism>
<name>A0A1Y2DAS0_9PEZI</name>
<dbReference type="PROSITE" id="PS00562">
    <property type="entry name" value="CBM1_1"/>
    <property type="match status" value="1"/>
</dbReference>
<dbReference type="AlphaFoldDB" id="A0A1Y2DAS0"/>
<dbReference type="Pfam" id="PF00150">
    <property type="entry name" value="Cellulase"/>
    <property type="match status" value="1"/>
</dbReference>
<protein>
    <recommendedName>
        <fullName evidence="12">Endoglucanase EG-II</fullName>
        <ecNumber evidence="3">3.2.1.4</ecNumber>
    </recommendedName>
</protein>
<dbReference type="PROSITE" id="PS00659">
    <property type="entry name" value="GLYCOSYL_HYDROL_F5"/>
    <property type="match status" value="1"/>
</dbReference>
<keyword evidence="4 14" id="KW-0732">Signal</keyword>
<keyword evidence="6" id="KW-0136">Cellulose degradation</keyword>
<reference evidence="16 17" key="1">
    <citation type="submission" date="2016-07" db="EMBL/GenBank/DDBJ databases">
        <title>Pervasive Adenine N6-methylation of Active Genes in Fungi.</title>
        <authorList>
            <consortium name="DOE Joint Genome Institute"/>
            <person name="Mondo S.J."/>
            <person name="Dannebaum R.O."/>
            <person name="Kuo R.C."/>
            <person name="Labutti K."/>
            <person name="Haridas S."/>
            <person name="Kuo A."/>
            <person name="Salamov A."/>
            <person name="Ahrendt S.R."/>
            <person name="Lipzen A."/>
            <person name="Sullivan W."/>
            <person name="Andreopoulos W.B."/>
            <person name="Clum A."/>
            <person name="Lindquist E."/>
            <person name="Daum C."/>
            <person name="Ramamoorthy G.K."/>
            <person name="Gryganskyi A."/>
            <person name="Culley D."/>
            <person name="Magnuson J.K."/>
            <person name="James T.Y."/>
            <person name="O'Malley M.A."/>
            <person name="Stajich J.E."/>
            <person name="Spatafora J.W."/>
            <person name="Visel A."/>
            <person name="Grigoriev I.V."/>
        </authorList>
    </citation>
    <scope>NUCLEOTIDE SEQUENCE [LARGE SCALE GENOMIC DNA]</scope>
    <source>
        <strain evidence="16 17">CBS 129021</strain>
    </source>
</reference>
<keyword evidence="9 13" id="KW-0326">Glycosidase</keyword>
<keyword evidence="10" id="KW-0624">Polysaccharide degradation</keyword>
<dbReference type="SMART" id="SM00236">
    <property type="entry name" value="fCBD"/>
    <property type="match status" value="1"/>
</dbReference>
<dbReference type="Gene3D" id="3.20.20.80">
    <property type="entry name" value="Glycosidases"/>
    <property type="match status" value="1"/>
</dbReference>
<dbReference type="GO" id="GO:0030248">
    <property type="term" value="F:cellulose binding"/>
    <property type="evidence" value="ECO:0007669"/>
    <property type="project" value="InterPro"/>
</dbReference>
<dbReference type="InParanoid" id="A0A1Y2DAS0"/>
<dbReference type="SUPFAM" id="SSF57180">
    <property type="entry name" value="Cellulose-binding domain"/>
    <property type="match status" value="1"/>
</dbReference>
<evidence type="ECO:0000256" key="13">
    <source>
        <dbReference type="RuleBase" id="RU361153"/>
    </source>
</evidence>
<keyword evidence="5 13" id="KW-0378">Hydrolase</keyword>
<evidence type="ECO:0000256" key="7">
    <source>
        <dbReference type="ARBA" id="ARBA00023277"/>
    </source>
</evidence>
<evidence type="ECO:0000256" key="3">
    <source>
        <dbReference type="ARBA" id="ARBA00012601"/>
    </source>
</evidence>
<evidence type="ECO:0000256" key="2">
    <source>
        <dbReference type="ARBA" id="ARBA00005641"/>
    </source>
</evidence>
<evidence type="ECO:0000256" key="8">
    <source>
        <dbReference type="ARBA" id="ARBA00023283"/>
    </source>
</evidence>
<evidence type="ECO:0000256" key="1">
    <source>
        <dbReference type="ARBA" id="ARBA00000966"/>
    </source>
</evidence>
<dbReference type="GO" id="GO:0008810">
    <property type="term" value="F:cellulase activity"/>
    <property type="evidence" value="ECO:0007669"/>
    <property type="project" value="UniProtKB-EC"/>
</dbReference>
<dbReference type="InterPro" id="IPR035971">
    <property type="entry name" value="CBD_sf"/>
</dbReference>
<accession>A0A1Y2DAS0</accession>
<evidence type="ECO:0000313" key="16">
    <source>
        <dbReference type="EMBL" id="ORY56371.1"/>
    </source>
</evidence>
<dbReference type="SUPFAM" id="SSF51445">
    <property type="entry name" value="(Trans)glycosidases"/>
    <property type="match status" value="1"/>
</dbReference>
<evidence type="ECO:0000256" key="5">
    <source>
        <dbReference type="ARBA" id="ARBA00022801"/>
    </source>
</evidence>